<name>A0A1L6TIB0_PISSA</name>
<proteinExistence type="predicted"/>
<keyword evidence="1" id="KW-0614">Plasmid</keyword>
<dbReference type="EMBL" id="CP012511">
    <property type="protein sequence ID" value="ALB24528.1"/>
    <property type="molecule type" value="Genomic_DNA"/>
</dbReference>
<geneLocation type="plasmid" evidence="1 2">
    <name>pPSB1-3</name>
</geneLocation>
<accession>A0A1L6TIB0</accession>
<reference evidence="1 2" key="1">
    <citation type="journal article" date="2014" name="Genome Announc.">
        <title>Comparative Genome Analysis of Two Isolates of the Fish Pathogen Piscirickettsia salmonis from Different Hosts Reveals Major Differences in Virulence-Associated Secretion Systems.</title>
        <authorList>
            <person name="Bohle H."/>
            <person name="Henriquez P."/>
            <person name="Grothusen H."/>
            <person name="Navas E."/>
            <person name="Sandoval A."/>
            <person name="Bustamante F."/>
            <person name="Bustos P."/>
            <person name="Mancilla M."/>
        </authorList>
    </citation>
    <scope>NUCLEOTIDE SEQUENCE [LARGE SCALE GENOMIC DNA]</scope>
    <source>
        <strain evidence="2">B1-32597</strain>
    </source>
</reference>
<dbReference type="RefSeq" id="WP_036774644.1">
    <property type="nucleotide sequence ID" value="NZ_CP013782.1"/>
</dbReference>
<organism evidence="1 2">
    <name type="scientific">Piscirickettsia salmonis</name>
    <dbReference type="NCBI Taxonomy" id="1238"/>
    <lineage>
        <taxon>Bacteria</taxon>
        <taxon>Pseudomonadati</taxon>
        <taxon>Pseudomonadota</taxon>
        <taxon>Gammaproteobacteria</taxon>
        <taxon>Thiotrichales</taxon>
        <taxon>Piscirickettsiaceae</taxon>
        <taxon>Piscirickettsia</taxon>
    </lineage>
</organism>
<protein>
    <submittedName>
        <fullName evidence="1">Transcriptional regulator family protein</fullName>
    </submittedName>
</protein>
<evidence type="ECO:0000313" key="2">
    <source>
        <dbReference type="Proteomes" id="UP000029558"/>
    </source>
</evidence>
<dbReference type="Proteomes" id="UP000029558">
    <property type="component" value="Plasmid pPSB1-3"/>
</dbReference>
<dbReference type="AlphaFoldDB" id="A0A1L6TIB0"/>
<evidence type="ECO:0000313" key="1">
    <source>
        <dbReference type="EMBL" id="ALB24528.1"/>
    </source>
</evidence>
<dbReference type="OrthoDB" id="5616843at2"/>
<sequence>MLKIRQPNERVTVVYPWMTVICKNNPCASAILALSTFRHNEYGWSEHYLSREDLKEALFHQFTLYQIGKALKQLFTNKIFTQIKRKCYDRTTVFSLNTKAISAFLASYTTQYPIKEKQKAKEYKSTESLENTQVANSKNGGVEIDFSIKEVQKDKESINNPVLNFEQCASQGDIVIELEFVLTQLREEKRKHNDRLLENIDLDDWAKKEKELRSALLETQEALDEAKAMNSELIPDKSCNTEGVTPNLSNDLSNDLAVLEDVPVDMAVAHGAVTNQLSQNFYKQQKTSAGREVTNKHMQRLKHFSKKFGNSLDEMLWFLKNAYTEKGYTIDKVMGILSAIAPTFTRPNGMASF</sequence>
<gene>
    <name evidence="1" type="ORF">KU39_3p66</name>
</gene>